<evidence type="ECO:0000256" key="6">
    <source>
        <dbReference type="SAM" id="SignalP"/>
    </source>
</evidence>
<feature type="compositionally biased region" description="Pro residues" evidence="5">
    <location>
        <begin position="794"/>
        <end position="804"/>
    </location>
</feature>
<feature type="compositionally biased region" description="Pro residues" evidence="5">
    <location>
        <begin position="1912"/>
        <end position="1922"/>
    </location>
</feature>
<feature type="compositionally biased region" description="Polar residues" evidence="5">
    <location>
        <begin position="573"/>
        <end position="595"/>
    </location>
</feature>
<evidence type="ECO:0000259" key="7">
    <source>
        <dbReference type="PROSITE" id="PS51406"/>
    </source>
</evidence>
<accession>A0A3S2MQL8</accession>
<feature type="compositionally biased region" description="Polar residues" evidence="5">
    <location>
        <begin position="1477"/>
        <end position="1492"/>
    </location>
</feature>
<feature type="domain" description="Fibrinogen C-terminal" evidence="7">
    <location>
        <begin position="2186"/>
        <end position="2420"/>
    </location>
</feature>
<feature type="compositionally biased region" description="Polar residues" evidence="5">
    <location>
        <begin position="999"/>
        <end position="1009"/>
    </location>
</feature>
<evidence type="ECO:0000256" key="1">
    <source>
        <dbReference type="ARBA" id="ARBA00004613"/>
    </source>
</evidence>
<feature type="compositionally biased region" description="Pro residues" evidence="5">
    <location>
        <begin position="1945"/>
        <end position="1960"/>
    </location>
</feature>
<feature type="compositionally biased region" description="Basic and acidic residues" evidence="5">
    <location>
        <begin position="1530"/>
        <end position="1551"/>
    </location>
</feature>
<feature type="region of interest" description="Disordered" evidence="5">
    <location>
        <begin position="1855"/>
        <end position="2190"/>
    </location>
</feature>
<dbReference type="GO" id="GO:0005577">
    <property type="term" value="C:fibrinogen complex"/>
    <property type="evidence" value="ECO:0007669"/>
    <property type="project" value="TreeGrafter"/>
</dbReference>
<evidence type="ECO:0000256" key="4">
    <source>
        <dbReference type="ARBA" id="ARBA00023180"/>
    </source>
</evidence>
<dbReference type="SMART" id="SM00186">
    <property type="entry name" value="FBG"/>
    <property type="match status" value="1"/>
</dbReference>
<feature type="compositionally biased region" description="Polar residues" evidence="5">
    <location>
        <begin position="2123"/>
        <end position="2138"/>
    </location>
</feature>
<dbReference type="NCBIfam" id="NF040941">
    <property type="entry name" value="GGGWT_bact"/>
    <property type="match status" value="1"/>
</dbReference>
<feature type="compositionally biased region" description="Basic and acidic residues" evidence="5">
    <location>
        <begin position="275"/>
        <end position="287"/>
    </location>
</feature>
<dbReference type="GO" id="GO:0005201">
    <property type="term" value="F:extracellular matrix structural constituent"/>
    <property type="evidence" value="ECO:0007669"/>
    <property type="project" value="TreeGrafter"/>
</dbReference>
<reference evidence="8 9" key="2">
    <citation type="submission" date="2019-01" db="EMBL/GenBank/DDBJ databases">
        <title>A chromosome length genome reference of the Java medaka (oryzias javanicus).</title>
        <authorList>
            <person name="Herpin A."/>
            <person name="Takehana Y."/>
            <person name="Naruse K."/>
            <person name="Ansai S."/>
            <person name="Kawaguchi M."/>
        </authorList>
    </citation>
    <scope>NUCLEOTIDE SEQUENCE [LARGE SCALE GENOMIC DNA]</scope>
    <source>
        <strain evidence="8">RS831</strain>
        <tissue evidence="8">Whole body</tissue>
    </source>
</reference>
<evidence type="ECO:0000256" key="2">
    <source>
        <dbReference type="ARBA" id="ARBA00022525"/>
    </source>
</evidence>
<feature type="compositionally biased region" description="Basic and acidic residues" evidence="5">
    <location>
        <begin position="525"/>
        <end position="536"/>
    </location>
</feature>
<feature type="compositionally biased region" description="Polar residues" evidence="5">
    <location>
        <begin position="687"/>
        <end position="702"/>
    </location>
</feature>
<feature type="compositionally biased region" description="Polar residues" evidence="5">
    <location>
        <begin position="1277"/>
        <end position="1291"/>
    </location>
</feature>
<feature type="region of interest" description="Disordered" evidence="5">
    <location>
        <begin position="993"/>
        <end position="1164"/>
    </location>
</feature>
<dbReference type="Proteomes" id="UP000283210">
    <property type="component" value="Chromosome 6"/>
</dbReference>
<feature type="compositionally biased region" description="Polar residues" evidence="5">
    <location>
        <begin position="1437"/>
        <end position="1463"/>
    </location>
</feature>
<feature type="compositionally biased region" description="Polar residues" evidence="5">
    <location>
        <begin position="555"/>
        <end position="564"/>
    </location>
</feature>
<feature type="compositionally biased region" description="Polar residues" evidence="5">
    <location>
        <begin position="1572"/>
        <end position="1592"/>
    </location>
</feature>
<dbReference type="EMBL" id="CM012442">
    <property type="protein sequence ID" value="RVE71964.1"/>
    <property type="molecule type" value="Genomic_DNA"/>
</dbReference>
<dbReference type="GO" id="GO:0034116">
    <property type="term" value="P:positive regulation of heterotypic cell-cell adhesion"/>
    <property type="evidence" value="ECO:0007669"/>
    <property type="project" value="TreeGrafter"/>
</dbReference>
<keyword evidence="6" id="KW-0732">Signal</keyword>
<feature type="compositionally biased region" description="Polar residues" evidence="5">
    <location>
        <begin position="2153"/>
        <end position="2162"/>
    </location>
</feature>
<feature type="region of interest" description="Disordered" evidence="5">
    <location>
        <begin position="860"/>
        <end position="957"/>
    </location>
</feature>
<dbReference type="GO" id="GO:0072377">
    <property type="term" value="P:blood coagulation, common pathway"/>
    <property type="evidence" value="ECO:0007669"/>
    <property type="project" value="TreeGrafter"/>
</dbReference>
<dbReference type="PANTHER" id="PTHR47221:SF5">
    <property type="entry name" value="FIBRINOGEN C-TERMINAL DOMAIN-CONTAINING PROTEIN"/>
    <property type="match status" value="1"/>
</dbReference>
<feature type="region of interest" description="Disordered" evidence="5">
    <location>
        <begin position="275"/>
        <end position="298"/>
    </location>
</feature>
<gene>
    <name evidence="8" type="ORF">OJAV_G00057170</name>
</gene>
<feature type="compositionally biased region" description="Pro residues" evidence="5">
    <location>
        <begin position="1050"/>
        <end position="1060"/>
    </location>
</feature>
<feature type="signal peptide" evidence="6">
    <location>
        <begin position="1"/>
        <end position="21"/>
    </location>
</feature>
<dbReference type="SUPFAM" id="SSF56496">
    <property type="entry name" value="Fibrinogen C-terminal domain-like"/>
    <property type="match status" value="1"/>
</dbReference>
<dbReference type="InterPro" id="IPR014716">
    <property type="entry name" value="Fibrinogen_a/b/g_C_1"/>
</dbReference>
<feature type="compositionally biased region" description="Basic and acidic residues" evidence="5">
    <location>
        <begin position="655"/>
        <end position="684"/>
    </location>
</feature>
<feature type="compositionally biased region" description="Basic and acidic residues" evidence="5">
    <location>
        <begin position="432"/>
        <end position="456"/>
    </location>
</feature>
<dbReference type="GO" id="GO:0042730">
    <property type="term" value="P:fibrinolysis"/>
    <property type="evidence" value="ECO:0007669"/>
    <property type="project" value="TreeGrafter"/>
</dbReference>
<feature type="region of interest" description="Disordered" evidence="5">
    <location>
        <begin position="1723"/>
        <end position="1819"/>
    </location>
</feature>
<feature type="region of interest" description="Disordered" evidence="5">
    <location>
        <begin position="1435"/>
        <end position="1681"/>
    </location>
</feature>
<feature type="compositionally biased region" description="Low complexity" evidence="5">
    <location>
        <begin position="1464"/>
        <end position="1476"/>
    </location>
</feature>
<evidence type="ECO:0000256" key="3">
    <source>
        <dbReference type="ARBA" id="ARBA00023157"/>
    </source>
</evidence>
<sequence>MKLTAPCVFGSLLAFLSVSWIKTDEQVVLKGQGFGPCIATLRPERACSPGQHDASCPYLLHLPPLTVNLPPQFQELDRIMQDLQKLKESVDELREMCANCTVSQTGGECGRRSGEHEKITGGKGTREDEGNWVRVIFEENDGDIREECVKEKKTEKTYEDNTDDWLIRKGMEDKKSEADTISDKKKIKEKETIKADTRIYDANPSEEEKYTQKYTKTKETDGINVSVNQEYWEETFGDGVRVKKNNEKPEQTELTENERTIKEMGLDEKSRTIGKEIKTERGKRVEDGELSSSKTTERADFASISPTPQVKMRTASRADLMDSRKLRTFTSSIPLPLFPSFTLSSITDVSQSTAAGHGPTQSTAGVHRLRSFDADLTTDTSTTTTVGGPELEIILNSASTGKLEGELQGTFSTSTTTPTIIHRKLYMTTSPRAEDDNNWKPKSPDKRPQPGRELHPGKKYPLGTNPEAKINLKKPPNKPDKAKFPVKKSQPQQKEKPALQKPKANKPKTNKDSAQTKNVKPVQKRFPDISKPDKNQRNSSLDTQNQGQPPDKNKTSSQSLTFPSKSPPADLKPTTNRPQLVNTTLSEKFSSNDSTFKTEQHENNPIKSSIKSYEDPLPGSNSNSESKYEENDNLTPNQDIESSLKKPLDNLNQEPKQELESDSSEKATLRPDQKPNSEVIEKFNKNIFFTQHPAPNQITAWPTQRPAVSRNISKSNQTAKLGQAPKQNPKFQKPGTGLNTKPNKSPKPGQAPKTNPKLKPPRPWQKPHPGFTPIQDKIHKAQTNKTSKFKPPLRFRPPTRPTLEPPAETTQPSDSAVQPEPKLKIESGATPAQSSLTSTIIQTMSTTLQPTFGFVKKMAEETHPPLDNSPTVSFKKTTTEQPNNQMSSTEMSNGNLLPEPNSNPYTTSEEKKSQLATSTAIWEIRPTQKTSTVHQNPKMIKEVESATGPTSTPKPLEWLKEVSGDNLHEPKSKEELEPKLTPILVQTTVLPPQRPTVRVNISKTNQTAKLGQAPKQKPKFQKPGTGVNTKTLIKSKPGQAPKSNPKLKPPRPGQKPPPGFTPFRDKFFKVQSNKTSHLRPPYRFRPPTKPTMEPPAETNKSLNPAVQPQPKQMNKTGTDPTQISRTSSIPFQNTNTNTSPRSGLVKQISDMTQSSRDSESSVSIRTTITEGTRHPITLVKNLVSEPNSSPDSTSEDNISELVNTTPYRENTFSQMILIVTTKTELESTTVLKATTKPLGEGMDKSDDNTTVTPKSEKQLLAKWTTTPVQTTAWPTQRPTFSSNVSKKNQTAKLGEAPKQNPKFKKPGTGLNIKTFSKSKPGQAPKSNPKLKPPRPGQKPPPGFTPILDKIRKAQTNKTSKFKPPLRFRPPTRPTLEPPAETIQKPDPAVQPGKVLKIESGATPTQSSWTLTTIQTTSTTMQPTFGFVKEIVEAAHSPSDNNPNVNFKKTTTEQPKNQMSSTEVSNNNLLPDPNSNPYTTSEEQRSQLVTSTALWDIKPTQKTSTVHQNPKTSKNWEFGAGPTPTPKPLKGSREVSGDNLSHEPKPKEESEPKPTPTPVQTTAWPTQRPAVSRNISKSNQTAKLGQAPKQNPKFQKPGTGLNTKPSKHPKPGQPPKTISKLRPPRPWQKPHPGFKPVLDKIHKAQTNKTSKFKPPLRFRPPTRPTLEPPAETIQKPDLAVQPEPKLKINSGATPAQSSLTSTIIQTMSTTLQPTFGFVKKMAEETHPPLDNSPTVSFKKTTTEQPNNQMSSTEMSNGNLLPEPNSNPYTTSEEKKSQLATSTAIWEIRPTQKTSTVHQNPKMIKEVESATGPTSTPKPLEWLKEVSGDNLHEPKSKEELEPKLTPILVQTTVLPPQRPTVRVNISKTNQTAKLGQAPKQKPKFQKPGTGVNTKTLIKSKPGQAPKSNPKLKPPRPGQKPPPGFTPFRDKFFKAQSNKTSHLRPPYRFRPPTKPTLEPPEPPAETNKSLNPAVQSQPKQVDKKVTDPTPISWTSSIPFHNTPPSSGPVKQISEFTQSPWDSKNNLKNENFPSSPSNSIIISDMKPQKSSQPPMMPMTTKPNNVDSEIPENIISSTIPGSTLPSRLPKYDSTSKMPHNVEKSPPATRVPSPSSKTTSTIHPDFRSATPTTPGLDPQTSADSAQELRVKKKQVAAFPNNNQNPNRSQAEEHPKHHPKGTDGDETNKISTETPITGKRDCSDLLLLGEKQSGVYTVTPDPRSRSFPVFCDMEQEGGGWTVLQRRLDGSVSFNRTWAEYRSGFGVLNGGEFWLGNNMIHLLTRDRNMVLRVELEDFNGVKEHAQYEYFKVASEKLLYKLMVGSYSGTAGDALRFSRMYNHNNRAFTTPDRDNDRYPSGNCGAYYGSGWWFDACMAVNLNGKYYAGPYKGVRNGIFWGTWHNISREYYPNNERHSFKTVRMMTRPAHFKP</sequence>
<name>A0A3S2MQL8_ORYJA</name>
<feature type="compositionally biased region" description="Polar residues" evidence="5">
    <location>
        <begin position="868"/>
        <end position="907"/>
    </location>
</feature>
<keyword evidence="4" id="KW-0325">Glycoprotein</keyword>
<protein>
    <recommendedName>
        <fullName evidence="7">Fibrinogen C-terminal domain-containing protein</fullName>
    </recommendedName>
</protein>
<feature type="compositionally biased region" description="Pro residues" evidence="5">
    <location>
        <begin position="1333"/>
        <end position="1343"/>
    </location>
</feature>
<dbReference type="OrthoDB" id="6514358at2759"/>
<evidence type="ECO:0000256" key="5">
    <source>
        <dbReference type="SAM" id="MobiDB-lite"/>
    </source>
</evidence>
<dbReference type="InterPro" id="IPR002181">
    <property type="entry name" value="Fibrinogen_a/b/g_C_dom"/>
</dbReference>
<evidence type="ECO:0000313" key="9">
    <source>
        <dbReference type="Proteomes" id="UP000283210"/>
    </source>
</evidence>
<dbReference type="CDD" id="cd00087">
    <property type="entry name" value="FReD"/>
    <property type="match status" value="1"/>
</dbReference>
<feature type="region of interest" description="Disordered" evidence="5">
    <location>
        <begin position="1237"/>
        <end position="1256"/>
    </location>
</feature>
<feature type="compositionally biased region" description="Polar residues" evidence="5">
    <location>
        <begin position="2069"/>
        <end position="2080"/>
    </location>
</feature>
<dbReference type="InterPro" id="IPR037579">
    <property type="entry name" value="FIB_ANG-like"/>
</dbReference>
<feature type="compositionally biased region" description="Polar residues" evidence="5">
    <location>
        <begin position="537"/>
        <end position="548"/>
    </location>
</feature>
<feature type="region of interest" description="Disordered" evidence="5">
    <location>
        <begin position="408"/>
        <end position="835"/>
    </location>
</feature>
<feature type="chain" id="PRO_5018682425" description="Fibrinogen C-terminal domain-containing protein" evidence="6">
    <location>
        <begin position="22"/>
        <end position="2423"/>
    </location>
</feature>
<dbReference type="PROSITE" id="PS51406">
    <property type="entry name" value="FIBRINOGEN_C_2"/>
    <property type="match status" value="1"/>
</dbReference>
<feature type="compositionally biased region" description="Polar residues" evidence="5">
    <location>
        <begin position="710"/>
        <end position="730"/>
    </location>
</feature>
<evidence type="ECO:0000313" key="8">
    <source>
        <dbReference type="EMBL" id="RVE71964.1"/>
    </source>
</evidence>
<feature type="compositionally biased region" description="Low complexity" evidence="5">
    <location>
        <begin position="410"/>
        <end position="419"/>
    </location>
</feature>
<dbReference type="PANTHER" id="PTHR47221">
    <property type="entry name" value="FIBRINOGEN ALPHA CHAIN"/>
    <property type="match status" value="1"/>
</dbReference>
<feature type="compositionally biased region" description="Polar residues" evidence="5">
    <location>
        <begin position="2010"/>
        <end position="2028"/>
    </location>
</feature>
<feature type="compositionally biased region" description="Low complexity" evidence="5">
    <location>
        <begin position="2029"/>
        <end position="2058"/>
    </location>
</feature>
<feature type="compositionally biased region" description="Polar residues" evidence="5">
    <location>
        <begin position="1964"/>
        <end position="1976"/>
    </location>
</feature>
<dbReference type="Pfam" id="PF00147">
    <property type="entry name" value="Fibrinogen_C"/>
    <property type="match status" value="1"/>
</dbReference>
<feature type="compositionally biased region" description="Pro residues" evidence="5">
    <location>
        <begin position="1366"/>
        <end position="1376"/>
    </location>
</feature>
<feature type="compositionally biased region" description="Polar residues" evidence="5">
    <location>
        <begin position="1986"/>
        <end position="2001"/>
    </location>
</feature>
<feature type="compositionally biased region" description="Polar residues" evidence="5">
    <location>
        <begin position="1861"/>
        <end position="1871"/>
    </location>
</feature>
<feature type="compositionally biased region" description="Basic and acidic residues" evidence="5">
    <location>
        <begin position="2163"/>
        <end position="2181"/>
    </location>
</feature>
<feature type="compositionally biased region" description="Pro residues" evidence="5">
    <location>
        <begin position="1656"/>
        <end position="1666"/>
    </location>
</feature>
<feature type="compositionally biased region" description="Polar residues" evidence="5">
    <location>
        <begin position="1730"/>
        <end position="1769"/>
    </location>
</feature>
<feature type="compositionally biased region" description="Polar residues" evidence="5">
    <location>
        <begin position="1098"/>
        <end position="1141"/>
    </location>
</feature>
<feature type="compositionally biased region" description="Polar residues" evidence="5">
    <location>
        <begin position="1499"/>
        <end position="1514"/>
    </location>
</feature>
<keyword evidence="2" id="KW-0964">Secreted</keyword>
<proteinExistence type="predicted"/>
<keyword evidence="9" id="KW-1185">Reference proteome</keyword>
<reference evidence="8 9" key="1">
    <citation type="submission" date="2018-11" db="EMBL/GenBank/DDBJ databases">
        <authorList>
            <person name="Lopez-Roques C."/>
            <person name="Donnadieu C."/>
            <person name="Bouchez O."/>
            <person name="Klopp C."/>
            <person name="Cabau C."/>
            <person name="Zahm M."/>
        </authorList>
    </citation>
    <scope>NUCLEOTIDE SEQUENCE [LARGE SCALE GENOMIC DNA]</scope>
    <source>
        <strain evidence="8">RS831</strain>
        <tissue evidence="8">Whole body</tissue>
    </source>
</reference>
<dbReference type="Gene3D" id="3.90.215.10">
    <property type="entry name" value="Gamma Fibrinogen, chain A, domain 1"/>
    <property type="match status" value="1"/>
</dbReference>
<feature type="compositionally biased region" description="Pro residues" evidence="5">
    <location>
        <begin position="1083"/>
        <end position="1093"/>
    </location>
</feature>
<organism evidence="8 9">
    <name type="scientific">Oryzias javanicus</name>
    <name type="common">Javanese ricefish</name>
    <name type="synonym">Aplocheilus javanicus</name>
    <dbReference type="NCBI Taxonomy" id="123683"/>
    <lineage>
        <taxon>Eukaryota</taxon>
        <taxon>Metazoa</taxon>
        <taxon>Chordata</taxon>
        <taxon>Craniata</taxon>
        <taxon>Vertebrata</taxon>
        <taxon>Euteleostomi</taxon>
        <taxon>Actinopterygii</taxon>
        <taxon>Neopterygii</taxon>
        <taxon>Teleostei</taxon>
        <taxon>Neoteleostei</taxon>
        <taxon>Acanthomorphata</taxon>
        <taxon>Ovalentaria</taxon>
        <taxon>Atherinomorphae</taxon>
        <taxon>Beloniformes</taxon>
        <taxon>Adrianichthyidae</taxon>
        <taxon>Oryziinae</taxon>
        <taxon>Oryzias</taxon>
    </lineage>
</organism>
<feature type="region of interest" description="Disordered" evidence="5">
    <location>
        <begin position="1269"/>
        <end position="1387"/>
    </location>
</feature>
<dbReference type="GO" id="GO:0070527">
    <property type="term" value="P:platelet aggregation"/>
    <property type="evidence" value="ECO:0007669"/>
    <property type="project" value="TreeGrafter"/>
</dbReference>
<dbReference type="GO" id="GO:0030674">
    <property type="term" value="F:protein-macromolecule adaptor activity"/>
    <property type="evidence" value="ECO:0007669"/>
    <property type="project" value="TreeGrafter"/>
</dbReference>
<comment type="subcellular location">
    <subcellularLocation>
        <location evidence="1">Secreted</location>
    </subcellularLocation>
</comment>
<keyword evidence="3" id="KW-1015">Disulfide bond</keyword>
<feature type="compositionally biased region" description="Polar residues" evidence="5">
    <location>
        <begin position="2106"/>
        <end position="2116"/>
    </location>
</feature>
<dbReference type="InterPro" id="IPR036056">
    <property type="entry name" value="Fibrinogen-like_C"/>
</dbReference>